<accession>A0ABQ7PRM2</accession>
<sequence>MSHKIFSHENSFRGLQEAIEAVLEDSDDDREYDLAIIPPKPSVVTDEEEQSDEDMVTSTLPRDFPDVKRWCTVNKEKTEVKIPLLFQNYNKGMGGVDELDQSISLYRIGIHCKK</sequence>
<dbReference type="Proteomes" id="UP000823941">
    <property type="component" value="Chromosome 30"/>
</dbReference>
<proteinExistence type="predicted"/>
<dbReference type="EMBL" id="JAHIBW010000030">
    <property type="protein sequence ID" value="KAG7295626.1"/>
    <property type="molecule type" value="Genomic_DNA"/>
</dbReference>
<keyword evidence="2" id="KW-1185">Reference proteome</keyword>
<organism evidence="1 2">
    <name type="scientific">Plutella xylostella</name>
    <name type="common">Diamondback moth</name>
    <name type="synonym">Plutella maculipennis</name>
    <dbReference type="NCBI Taxonomy" id="51655"/>
    <lineage>
        <taxon>Eukaryota</taxon>
        <taxon>Metazoa</taxon>
        <taxon>Ecdysozoa</taxon>
        <taxon>Arthropoda</taxon>
        <taxon>Hexapoda</taxon>
        <taxon>Insecta</taxon>
        <taxon>Pterygota</taxon>
        <taxon>Neoptera</taxon>
        <taxon>Endopterygota</taxon>
        <taxon>Lepidoptera</taxon>
        <taxon>Glossata</taxon>
        <taxon>Ditrysia</taxon>
        <taxon>Yponomeutoidea</taxon>
        <taxon>Plutellidae</taxon>
        <taxon>Plutella</taxon>
    </lineage>
</organism>
<gene>
    <name evidence="1" type="ORF">JYU34_021902</name>
</gene>
<evidence type="ECO:0000313" key="2">
    <source>
        <dbReference type="Proteomes" id="UP000823941"/>
    </source>
</evidence>
<reference evidence="1 2" key="1">
    <citation type="submission" date="2021-06" db="EMBL/GenBank/DDBJ databases">
        <title>A haploid diamondback moth (Plutella xylostella L.) genome assembly resolves 31 chromosomes and identifies a diamide resistance mutation.</title>
        <authorList>
            <person name="Ward C.M."/>
            <person name="Perry K.D."/>
            <person name="Baker G."/>
            <person name="Powis K."/>
            <person name="Heckel D.G."/>
            <person name="Baxter S.W."/>
        </authorList>
    </citation>
    <scope>NUCLEOTIDE SEQUENCE [LARGE SCALE GENOMIC DNA]</scope>
    <source>
        <strain evidence="1 2">LV</strain>
        <tissue evidence="1">Single pupa</tissue>
    </source>
</reference>
<comment type="caution">
    <text evidence="1">The sequence shown here is derived from an EMBL/GenBank/DDBJ whole genome shotgun (WGS) entry which is preliminary data.</text>
</comment>
<protein>
    <submittedName>
        <fullName evidence="1">Uncharacterized protein</fullName>
    </submittedName>
</protein>
<evidence type="ECO:0000313" key="1">
    <source>
        <dbReference type="EMBL" id="KAG7295626.1"/>
    </source>
</evidence>
<name>A0ABQ7PRM2_PLUXY</name>